<keyword evidence="2" id="KW-0808">Transferase</keyword>
<dbReference type="Proteomes" id="UP001261624">
    <property type="component" value="Unassembled WGS sequence"/>
</dbReference>
<dbReference type="RefSeq" id="WP_311680274.1">
    <property type="nucleotide sequence ID" value="NZ_JAVRHM010000001.1"/>
</dbReference>
<protein>
    <submittedName>
        <fullName evidence="2">Glycosyltransferase family 2 protein</fullName>
        <ecNumber evidence="2">2.4.-.-</ecNumber>
    </submittedName>
</protein>
<evidence type="ECO:0000259" key="1">
    <source>
        <dbReference type="Pfam" id="PF00535"/>
    </source>
</evidence>
<sequence>MNLLVSIIIPSYNRASLIGETLESVIAQTYLKWECIVVDDGSNDYILELMEFYCIKDPRIKFYTKPDHLPTGANSSRNYGFQKSKGDYIQWLDSDDLLSFNKIEEQISLLDGNILTLLTCKWTRFSNREKESGFEDLKIYKDFSSSYSFLEALADSFGYLPPHAYLMHRHLILKAGPWLESLLMNQDGEFMVRIISNAKKIKHSEEGIVYYRRSIEGNTSSYDSIKKVEDLINSWKLIESYLKIQYKEDSIYFVTRAKERIFQNLENTYPFLIGKHENFFDVNIHKKTKKQTIFEKLKIKWVQFKKNTQNKMQ</sequence>
<evidence type="ECO:0000313" key="3">
    <source>
        <dbReference type="Proteomes" id="UP001261624"/>
    </source>
</evidence>
<dbReference type="PANTHER" id="PTHR22916">
    <property type="entry name" value="GLYCOSYLTRANSFERASE"/>
    <property type="match status" value="1"/>
</dbReference>
<dbReference type="EMBL" id="JAVRHM010000001">
    <property type="protein sequence ID" value="MDT0688607.1"/>
    <property type="molecule type" value="Genomic_DNA"/>
</dbReference>
<keyword evidence="2" id="KW-0328">Glycosyltransferase</keyword>
<dbReference type="InterPro" id="IPR001173">
    <property type="entry name" value="Glyco_trans_2-like"/>
</dbReference>
<comment type="caution">
    <text evidence="2">The sequence shown here is derived from an EMBL/GenBank/DDBJ whole genome shotgun (WGS) entry which is preliminary data.</text>
</comment>
<dbReference type="EC" id="2.4.-.-" evidence="2"/>
<name>A0ABU3DY32_9FLAO</name>
<gene>
    <name evidence="2" type="ORF">RM549_02355</name>
</gene>
<reference evidence="2 3" key="1">
    <citation type="submission" date="2023-09" db="EMBL/GenBank/DDBJ databases">
        <authorList>
            <person name="Rey-Velasco X."/>
        </authorList>
    </citation>
    <scope>NUCLEOTIDE SEQUENCE [LARGE SCALE GENOMIC DNA]</scope>
    <source>
        <strain evidence="2 3">F188</strain>
    </source>
</reference>
<evidence type="ECO:0000313" key="2">
    <source>
        <dbReference type="EMBL" id="MDT0688607.1"/>
    </source>
</evidence>
<dbReference type="InterPro" id="IPR029044">
    <property type="entry name" value="Nucleotide-diphossugar_trans"/>
</dbReference>
<accession>A0ABU3DY32</accession>
<keyword evidence="3" id="KW-1185">Reference proteome</keyword>
<proteinExistence type="predicted"/>
<dbReference type="Pfam" id="PF00535">
    <property type="entry name" value="Glycos_transf_2"/>
    <property type="match status" value="1"/>
</dbReference>
<dbReference type="CDD" id="cd00761">
    <property type="entry name" value="Glyco_tranf_GTA_type"/>
    <property type="match status" value="1"/>
</dbReference>
<dbReference type="Gene3D" id="3.90.550.10">
    <property type="entry name" value="Spore Coat Polysaccharide Biosynthesis Protein SpsA, Chain A"/>
    <property type="match status" value="1"/>
</dbReference>
<feature type="domain" description="Glycosyltransferase 2-like" evidence="1">
    <location>
        <begin position="6"/>
        <end position="127"/>
    </location>
</feature>
<dbReference type="SUPFAM" id="SSF53448">
    <property type="entry name" value="Nucleotide-diphospho-sugar transferases"/>
    <property type="match status" value="1"/>
</dbReference>
<dbReference type="GO" id="GO:0016757">
    <property type="term" value="F:glycosyltransferase activity"/>
    <property type="evidence" value="ECO:0007669"/>
    <property type="project" value="UniProtKB-KW"/>
</dbReference>
<organism evidence="2 3">
    <name type="scientific">Autumnicola patrickiae</name>
    <dbReference type="NCBI Taxonomy" id="3075591"/>
    <lineage>
        <taxon>Bacteria</taxon>
        <taxon>Pseudomonadati</taxon>
        <taxon>Bacteroidota</taxon>
        <taxon>Flavobacteriia</taxon>
        <taxon>Flavobacteriales</taxon>
        <taxon>Flavobacteriaceae</taxon>
        <taxon>Autumnicola</taxon>
    </lineage>
</organism>